<accession>A0A5B2TL51</accession>
<feature type="domain" description="EamA" evidence="2">
    <location>
        <begin position="143"/>
        <end position="268"/>
    </location>
</feature>
<keyword evidence="4" id="KW-1185">Reference proteome</keyword>
<dbReference type="PANTHER" id="PTHR22911:SF103">
    <property type="entry name" value="BLR2811 PROTEIN"/>
    <property type="match status" value="1"/>
</dbReference>
<evidence type="ECO:0000313" key="4">
    <source>
        <dbReference type="Proteomes" id="UP000322110"/>
    </source>
</evidence>
<dbReference type="Pfam" id="PF00892">
    <property type="entry name" value="EamA"/>
    <property type="match status" value="2"/>
</dbReference>
<dbReference type="Gene3D" id="1.10.3730.20">
    <property type="match status" value="1"/>
</dbReference>
<proteinExistence type="predicted"/>
<feature type="transmembrane region" description="Helical" evidence="1">
    <location>
        <begin position="61"/>
        <end position="80"/>
    </location>
</feature>
<dbReference type="InterPro" id="IPR037185">
    <property type="entry name" value="EmrE-like"/>
</dbReference>
<keyword evidence="1" id="KW-0812">Transmembrane</keyword>
<feature type="transmembrane region" description="Helical" evidence="1">
    <location>
        <begin position="86"/>
        <end position="105"/>
    </location>
</feature>
<organism evidence="3 4">
    <name type="scientific">Teichococcus oryzae</name>
    <dbReference type="NCBI Taxonomy" id="1608942"/>
    <lineage>
        <taxon>Bacteria</taxon>
        <taxon>Pseudomonadati</taxon>
        <taxon>Pseudomonadota</taxon>
        <taxon>Alphaproteobacteria</taxon>
        <taxon>Acetobacterales</taxon>
        <taxon>Roseomonadaceae</taxon>
        <taxon>Roseomonas</taxon>
    </lineage>
</organism>
<sequence length="289" mass="31131">MLGIALVAAGYATVAVSDAMVKWVLPEIGTAAAMLWRGLFGALTIALLVRGRIPRAVNRRLLAARCALHCGVTVLFYLAWHRGMPLADSYAISAAAPLLMTLLAIPILGESVGWRRWASTAFGFCGVLVMLRPGGALWGADAMLLLIAVVLMAVTRIWMRLLARTDKPATITFWLMLAHVPAGLLLMPVLPPPQWLPSPGTMVLLVLLGASNGIAHWLFARAFALAPVSLLAPFEYSTLVWGTVLGFVVWGNFPAYGTLLGAAIVIAAGLYNLHRERLRRRESMKEATG</sequence>
<feature type="transmembrane region" description="Helical" evidence="1">
    <location>
        <begin position="202"/>
        <end position="219"/>
    </location>
</feature>
<dbReference type="PANTHER" id="PTHR22911">
    <property type="entry name" value="ACYL-MALONYL CONDENSING ENZYME-RELATED"/>
    <property type="match status" value="1"/>
</dbReference>
<name>A0A5B2TL51_9PROT</name>
<dbReference type="GO" id="GO:0016020">
    <property type="term" value="C:membrane"/>
    <property type="evidence" value="ECO:0007669"/>
    <property type="project" value="InterPro"/>
</dbReference>
<dbReference type="OrthoDB" id="9812899at2"/>
<dbReference type="InterPro" id="IPR000620">
    <property type="entry name" value="EamA_dom"/>
</dbReference>
<evidence type="ECO:0000256" key="1">
    <source>
        <dbReference type="SAM" id="Phobius"/>
    </source>
</evidence>
<dbReference type="Proteomes" id="UP000322110">
    <property type="component" value="Unassembled WGS sequence"/>
</dbReference>
<feature type="transmembrane region" description="Helical" evidence="1">
    <location>
        <begin position="231"/>
        <end position="250"/>
    </location>
</feature>
<evidence type="ECO:0000259" key="2">
    <source>
        <dbReference type="Pfam" id="PF00892"/>
    </source>
</evidence>
<dbReference type="EMBL" id="VUKA01000001">
    <property type="protein sequence ID" value="KAA2215237.1"/>
    <property type="molecule type" value="Genomic_DNA"/>
</dbReference>
<feature type="transmembrane region" description="Helical" evidence="1">
    <location>
        <begin position="142"/>
        <end position="159"/>
    </location>
</feature>
<dbReference type="SUPFAM" id="SSF103481">
    <property type="entry name" value="Multidrug resistance efflux transporter EmrE"/>
    <property type="match status" value="2"/>
</dbReference>
<comment type="caution">
    <text evidence="3">The sequence shown here is derived from an EMBL/GenBank/DDBJ whole genome shotgun (WGS) entry which is preliminary data.</text>
</comment>
<protein>
    <submittedName>
        <fullName evidence="3">DMT family transporter</fullName>
    </submittedName>
</protein>
<feature type="transmembrane region" description="Helical" evidence="1">
    <location>
        <begin position="31"/>
        <end position="49"/>
    </location>
</feature>
<feature type="domain" description="EamA" evidence="2">
    <location>
        <begin position="2"/>
        <end position="131"/>
    </location>
</feature>
<feature type="transmembrane region" description="Helical" evidence="1">
    <location>
        <begin position="256"/>
        <end position="274"/>
    </location>
</feature>
<keyword evidence="1" id="KW-1133">Transmembrane helix</keyword>
<reference evidence="3 4" key="1">
    <citation type="journal article" date="2015" name="Int. J. Syst. Evol. Microbiol.">
        <title>Roseomonas oryzae sp. nov., isolated from paddy rhizosphere soil.</title>
        <authorList>
            <person name="Ramaprasad E.V."/>
            <person name="Sasikala Ch."/>
            <person name="Ramana Ch.V."/>
        </authorList>
    </citation>
    <scope>NUCLEOTIDE SEQUENCE [LARGE SCALE GENOMIC DNA]</scope>
    <source>
        <strain evidence="3 4">KCTC 42542</strain>
    </source>
</reference>
<evidence type="ECO:0000313" key="3">
    <source>
        <dbReference type="EMBL" id="KAA2215237.1"/>
    </source>
</evidence>
<feature type="transmembrane region" description="Helical" evidence="1">
    <location>
        <begin position="171"/>
        <end position="190"/>
    </location>
</feature>
<dbReference type="AlphaFoldDB" id="A0A5B2TL51"/>
<feature type="transmembrane region" description="Helical" evidence="1">
    <location>
        <begin position="117"/>
        <end position="136"/>
    </location>
</feature>
<gene>
    <name evidence="3" type="ORF">F0Q34_01305</name>
</gene>
<keyword evidence="1" id="KW-0472">Membrane</keyword>